<sequence length="166" mass="18701">MNILCAFLINDNEHKMRRFRMLDILKRIGAGIILFLFVVSSYEDSFAFSFEHYFSESSHQSTVSDTVASSNDVDRTDSYDACGKQHSGRLPCENDCQLSDCRDAIVPSKGSTWKKYGAKLPFSGMVSAFRPSVPELTRSPSFRYPFSEVPDKNSYASLIGIIKNQN</sequence>
<evidence type="ECO:0000256" key="1">
    <source>
        <dbReference type="SAM" id="Phobius"/>
    </source>
</evidence>
<dbReference type="EMBL" id="AMFJ01034273">
    <property type="protein sequence ID" value="EKD29790.1"/>
    <property type="molecule type" value="Genomic_DNA"/>
</dbReference>
<feature type="transmembrane region" description="Helical" evidence="1">
    <location>
        <begin position="24"/>
        <end position="42"/>
    </location>
</feature>
<keyword evidence="1" id="KW-0812">Transmembrane</keyword>
<gene>
    <name evidence="2" type="ORF">ACD_78C00273G0002</name>
</gene>
<comment type="caution">
    <text evidence="2">The sequence shown here is derived from an EMBL/GenBank/DDBJ whole genome shotgun (WGS) entry which is preliminary data.</text>
</comment>
<evidence type="ECO:0000313" key="2">
    <source>
        <dbReference type="EMBL" id="EKD29790.1"/>
    </source>
</evidence>
<proteinExistence type="predicted"/>
<accession>K1XHI4</accession>
<reference evidence="2" key="1">
    <citation type="journal article" date="2012" name="Science">
        <title>Fermentation, hydrogen, and sulfur metabolism in multiple uncultivated bacterial phyla.</title>
        <authorList>
            <person name="Wrighton K.C."/>
            <person name="Thomas B.C."/>
            <person name="Sharon I."/>
            <person name="Miller C.S."/>
            <person name="Castelle C.J."/>
            <person name="VerBerkmoes N.C."/>
            <person name="Wilkins M.J."/>
            <person name="Hettich R.L."/>
            <person name="Lipton M.S."/>
            <person name="Williams K.H."/>
            <person name="Long P.E."/>
            <person name="Banfield J.F."/>
        </authorList>
    </citation>
    <scope>NUCLEOTIDE SEQUENCE [LARGE SCALE GENOMIC DNA]</scope>
</reference>
<name>K1XHI4_9BACT</name>
<keyword evidence="1" id="KW-0472">Membrane</keyword>
<organism evidence="2">
    <name type="scientific">uncultured bacterium</name>
    <name type="common">gcode 4</name>
    <dbReference type="NCBI Taxonomy" id="1234023"/>
    <lineage>
        <taxon>Bacteria</taxon>
        <taxon>environmental samples</taxon>
    </lineage>
</organism>
<dbReference type="AlphaFoldDB" id="K1XHI4"/>
<protein>
    <submittedName>
        <fullName evidence="2">Uncharacterized protein</fullName>
    </submittedName>
</protein>
<keyword evidence="1" id="KW-1133">Transmembrane helix</keyword>